<reference evidence="1" key="1">
    <citation type="submission" date="2020-05" db="EMBL/GenBank/DDBJ databases">
        <title>Large-scale comparative analyses of tick genomes elucidate their genetic diversity and vector capacities.</title>
        <authorList>
            <person name="Jia N."/>
            <person name="Wang J."/>
            <person name="Shi W."/>
            <person name="Du L."/>
            <person name="Sun Y."/>
            <person name="Zhan W."/>
            <person name="Jiang J."/>
            <person name="Wang Q."/>
            <person name="Zhang B."/>
            <person name="Ji P."/>
            <person name="Sakyi L.B."/>
            <person name="Cui X."/>
            <person name="Yuan T."/>
            <person name="Jiang B."/>
            <person name="Yang W."/>
            <person name="Lam T.T.-Y."/>
            <person name="Chang Q."/>
            <person name="Ding S."/>
            <person name="Wang X."/>
            <person name="Zhu J."/>
            <person name="Ruan X."/>
            <person name="Zhao L."/>
            <person name="Wei J."/>
            <person name="Que T."/>
            <person name="Du C."/>
            <person name="Cheng J."/>
            <person name="Dai P."/>
            <person name="Han X."/>
            <person name="Huang E."/>
            <person name="Gao Y."/>
            <person name="Liu J."/>
            <person name="Shao H."/>
            <person name="Ye R."/>
            <person name="Li L."/>
            <person name="Wei W."/>
            <person name="Wang X."/>
            <person name="Wang C."/>
            <person name="Yang T."/>
            <person name="Huo Q."/>
            <person name="Li W."/>
            <person name="Guo W."/>
            <person name="Chen H."/>
            <person name="Zhou L."/>
            <person name="Ni X."/>
            <person name="Tian J."/>
            <person name="Zhou Y."/>
            <person name="Sheng Y."/>
            <person name="Liu T."/>
            <person name="Pan Y."/>
            <person name="Xia L."/>
            <person name="Li J."/>
            <person name="Zhao F."/>
            <person name="Cao W."/>
        </authorList>
    </citation>
    <scope>NUCLEOTIDE SEQUENCE</scope>
    <source>
        <tissue evidence="1">Larvae</tissue>
    </source>
</reference>
<dbReference type="Proteomes" id="UP000821845">
    <property type="component" value="Chromosome 2"/>
</dbReference>
<sequence length="260" mass="28721">MARHAHNRLNTSKQQYTIWQWNCRGYRRKRGILEQFIRSRETKPDVILLQETNHLAKLAGYKAINAAQTENRQRKNRVTPCSARGGTPGAVAGTRRRGDALSSSAPLRSLPSSSQRPAPVAAVLVQRNVTVAQRELECVTIPHVFVELIPKRGRGLFILNVYSKPTLQHRFGELLRRASAAANGEPLLVAGDFNAPHGAWGYTRETPKGKRLWEDSQDQRLELIANPADPTRRGNSVSADTLPDLAFVSNVTAASGGFGE</sequence>
<evidence type="ECO:0000313" key="2">
    <source>
        <dbReference type="Proteomes" id="UP000821845"/>
    </source>
</evidence>
<keyword evidence="2" id="KW-1185">Reference proteome</keyword>
<accession>A0ACB7T083</accession>
<evidence type="ECO:0000313" key="1">
    <source>
        <dbReference type="EMBL" id="KAH6940345.1"/>
    </source>
</evidence>
<gene>
    <name evidence="1" type="ORF">HPB50_026965</name>
</gene>
<dbReference type="EMBL" id="CM023482">
    <property type="protein sequence ID" value="KAH6940345.1"/>
    <property type="molecule type" value="Genomic_DNA"/>
</dbReference>
<proteinExistence type="predicted"/>
<name>A0ACB7T083_HYAAI</name>
<organism evidence="1 2">
    <name type="scientific">Hyalomma asiaticum</name>
    <name type="common">Tick</name>
    <dbReference type="NCBI Taxonomy" id="266040"/>
    <lineage>
        <taxon>Eukaryota</taxon>
        <taxon>Metazoa</taxon>
        <taxon>Ecdysozoa</taxon>
        <taxon>Arthropoda</taxon>
        <taxon>Chelicerata</taxon>
        <taxon>Arachnida</taxon>
        <taxon>Acari</taxon>
        <taxon>Parasitiformes</taxon>
        <taxon>Ixodida</taxon>
        <taxon>Ixodoidea</taxon>
        <taxon>Ixodidae</taxon>
        <taxon>Hyalomminae</taxon>
        <taxon>Hyalomma</taxon>
    </lineage>
</organism>
<comment type="caution">
    <text evidence="1">The sequence shown here is derived from an EMBL/GenBank/DDBJ whole genome shotgun (WGS) entry which is preliminary data.</text>
</comment>
<protein>
    <submittedName>
        <fullName evidence="1">Uncharacterized protein</fullName>
    </submittedName>
</protein>